<evidence type="ECO:0000313" key="10">
    <source>
        <dbReference type="Proteomes" id="UP000244855"/>
    </source>
</evidence>
<feature type="region of interest" description="Disordered" evidence="6">
    <location>
        <begin position="413"/>
        <end position="436"/>
    </location>
</feature>
<evidence type="ECO:0000256" key="1">
    <source>
        <dbReference type="ARBA" id="ARBA00004141"/>
    </source>
</evidence>
<keyword evidence="2 7" id="KW-0812">Transmembrane</keyword>
<feature type="transmembrane region" description="Helical" evidence="7">
    <location>
        <begin position="6"/>
        <end position="30"/>
    </location>
</feature>
<feature type="transmembrane region" description="Helical" evidence="7">
    <location>
        <begin position="217"/>
        <end position="243"/>
    </location>
</feature>
<feature type="domain" description="Rhodopsin" evidence="8">
    <location>
        <begin position="27"/>
        <end position="133"/>
    </location>
</feature>
<protein>
    <recommendedName>
        <fullName evidence="8">Rhodopsin domain-containing protein</fullName>
    </recommendedName>
</protein>
<accession>A0A2V1E934</accession>
<dbReference type="AlphaFoldDB" id="A0A2V1E934"/>
<evidence type="ECO:0000256" key="6">
    <source>
        <dbReference type="SAM" id="MobiDB-lite"/>
    </source>
</evidence>
<comment type="subcellular location">
    <subcellularLocation>
        <location evidence="1">Membrane</location>
        <topology evidence="1">Multi-pass membrane protein</topology>
    </subcellularLocation>
</comment>
<dbReference type="InterPro" id="IPR052337">
    <property type="entry name" value="SAT4-like"/>
</dbReference>
<feature type="transmembrane region" description="Helical" evidence="7">
    <location>
        <begin position="255"/>
        <end position="278"/>
    </location>
</feature>
<dbReference type="Pfam" id="PF20684">
    <property type="entry name" value="Fung_rhodopsin"/>
    <property type="match status" value="2"/>
</dbReference>
<reference evidence="9 10" key="1">
    <citation type="journal article" date="2018" name="Sci. Rep.">
        <title>Comparative genomics provides insights into the lifestyle and reveals functional heterogeneity of dark septate endophytic fungi.</title>
        <authorList>
            <person name="Knapp D.G."/>
            <person name="Nemeth J.B."/>
            <person name="Barry K."/>
            <person name="Hainaut M."/>
            <person name="Henrissat B."/>
            <person name="Johnson J."/>
            <person name="Kuo A."/>
            <person name="Lim J.H.P."/>
            <person name="Lipzen A."/>
            <person name="Nolan M."/>
            <person name="Ohm R.A."/>
            <person name="Tamas L."/>
            <person name="Grigoriev I.V."/>
            <person name="Spatafora J.W."/>
            <person name="Nagy L.G."/>
            <person name="Kovacs G.M."/>
        </authorList>
    </citation>
    <scope>NUCLEOTIDE SEQUENCE [LARGE SCALE GENOMIC DNA]</scope>
    <source>
        <strain evidence="9 10">DSE2036</strain>
    </source>
</reference>
<dbReference type="GO" id="GO:0016020">
    <property type="term" value="C:membrane"/>
    <property type="evidence" value="ECO:0007669"/>
    <property type="project" value="UniProtKB-SubCell"/>
</dbReference>
<organism evidence="9 10">
    <name type="scientific">Periconia macrospinosa</name>
    <dbReference type="NCBI Taxonomy" id="97972"/>
    <lineage>
        <taxon>Eukaryota</taxon>
        <taxon>Fungi</taxon>
        <taxon>Dikarya</taxon>
        <taxon>Ascomycota</taxon>
        <taxon>Pezizomycotina</taxon>
        <taxon>Dothideomycetes</taxon>
        <taxon>Pleosporomycetidae</taxon>
        <taxon>Pleosporales</taxon>
        <taxon>Massarineae</taxon>
        <taxon>Periconiaceae</taxon>
        <taxon>Periconia</taxon>
    </lineage>
</organism>
<feature type="transmembrane region" description="Helical" evidence="7">
    <location>
        <begin position="42"/>
        <end position="62"/>
    </location>
</feature>
<dbReference type="EMBL" id="KZ805312">
    <property type="protein sequence ID" value="PVI05830.1"/>
    <property type="molecule type" value="Genomic_DNA"/>
</dbReference>
<evidence type="ECO:0000256" key="2">
    <source>
        <dbReference type="ARBA" id="ARBA00022692"/>
    </source>
</evidence>
<evidence type="ECO:0000256" key="3">
    <source>
        <dbReference type="ARBA" id="ARBA00022989"/>
    </source>
</evidence>
<evidence type="ECO:0000256" key="4">
    <source>
        <dbReference type="ARBA" id="ARBA00023136"/>
    </source>
</evidence>
<feature type="transmembrane region" description="Helical" evidence="7">
    <location>
        <begin position="94"/>
        <end position="112"/>
    </location>
</feature>
<dbReference type="OrthoDB" id="5283415at2759"/>
<evidence type="ECO:0000256" key="7">
    <source>
        <dbReference type="SAM" id="Phobius"/>
    </source>
</evidence>
<evidence type="ECO:0000256" key="5">
    <source>
        <dbReference type="ARBA" id="ARBA00038359"/>
    </source>
</evidence>
<keyword evidence="3 7" id="KW-1133">Transmembrane helix</keyword>
<dbReference type="InterPro" id="IPR049326">
    <property type="entry name" value="Rhodopsin_dom_fungi"/>
</dbReference>
<gene>
    <name evidence="9" type="ORF">DM02DRAFT_71865</name>
</gene>
<proteinExistence type="inferred from homology"/>
<dbReference type="Proteomes" id="UP000244855">
    <property type="component" value="Unassembled WGS sequence"/>
</dbReference>
<dbReference type="PANTHER" id="PTHR33048:SF160">
    <property type="entry name" value="SAT4 FAMILY MEMBRANE PROTEIN"/>
    <property type="match status" value="1"/>
</dbReference>
<comment type="similarity">
    <text evidence="5">Belongs to the SAT4 family.</text>
</comment>
<keyword evidence="4 7" id="KW-0472">Membrane</keyword>
<dbReference type="PANTHER" id="PTHR33048">
    <property type="entry name" value="PTH11-LIKE INTEGRAL MEMBRANE PROTEIN (AFU_ORTHOLOGUE AFUA_5G11245)"/>
    <property type="match status" value="1"/>
</dbReference>
<feature type="compositionally biased region" description="Polar residues" evidence="6">
    <location>
        <begin position="413"/>
        <end position="423"/>
    </location>
</feature>
<evidence type="ECO:0000259" key="8">
    <source>
        <dbReference type="Pfam" id="PF20684"/>
    </source>
</evidence>
<feature type="transmembrane region" description="Helical" evidence="7">
    <location>
        <begin position="290"/>
        <end position="310"/>
    </location>
</feature>
<sequence length="436" mass="48216">MGEKRQAGALAVTCLFPILAGLFVSGRIASRCVGRNFGWDDWLILLALLLLLCETVGIYQFILASHTGFRAKDIPKQTVDHQVFTAKWSFVVQIFYHPVIGAARASIVMFLFRVKDPRPRIRFALLFACTCTLSCVPEKNKKNQNMVARKHEKSRQHELTLHKVWMNLAYTISTTLVTIFQCSPISYSYLKPKMDVLITNADGTMSTRAGGKCIHSLAFILGSCTGSILLDLIIIPIPTIMVYNLQMARRNKIAIALVMSMGWIATLASISRLVVYYIRYTTPDRSYNIGVVSSVVEPSLAIIAACAPTLRRLFATLLPSYFEVSASPPPSLLPGQVMGSDVERCNGNCGCGCEGVRRGAGGDPGQMRSGGLEVEMCSKCRNNSRKSRNRSQSTVLLGREYYYHHQLDGSQLQLQPTESQVESSRPETAIKSMGDI</sequence>
<keyword evidence="10" id="KW-1185">Reference proteome</keyword>
<feature type="domain" description="Rhodopsin" evidence="8">
    <location>
        <begin position="164"/>
        <end position="315"/>
    </location>
</feature>
<evidence type="ECO:0000313" key="9">
    <source>
        <dbReference type="EMBL" id="PVI05830.1"/>
    </source>
</evidence>
<name>A0A2V1E934_9PLEO</name>